<protein>
    <recommendedName>
        <fullName evidence="1">Copper-binding protein MbnP-like domain-containing protein</fullName>
    </recommendedName>
</protein>
<keyword evidence="3" id="KW-1185">Reference proteome</keyword>
<comment type="caution">
    <text evidence="2">The sequence shown here is derived from an EMBL/GenBank/DDBJ whole genome shotgun (WGS) entry which is preliminary data.</text>
</comment>
<reference evidence="2 3" key="1">
    <citation type="submission" date="2021-03" db="EMBL/GenBank/DDBJ databases">
        <authorList>
            <person name="Kim M.K."/>
        </authorList>
    </citation>
    <scope>NUCLEOTIDE SEQUENCE [LARGE SCALE GENOMIC DNA]</scope>
    <source>
        <strain evidence="2 3">BT442</strain>
    </source>
</reference>
<name>A0ABS3Q859_9BACT</name>
<accession>A0ABS3Q859</accession>
<dbReference type="EMBL" id="JAGETZ010000001">
    <property type="protein sequence ID" value="MBO2007436.1"/>
    <property type="molecule type" value="Genomic_DNA"/>
</dbReference>
<dbReference type="InterPro" id="IPR046863">
    <property type="entry name" value="MbnP-like_dom"/>
</dbReference>
<evidence type="ECO:0000259" key="1">
    <source>
        <dbReference type="Pfam" id="PF20243"/>
    </source>
</evidence>
<gene>
    <name evidence="2" type="ORF">J4E00_00135</name>
</gene>
<dbReference type="PROSITE" id="PS51257">
    <property type="entry name" value="PROKAR_LIPOPROTEIN"/>
    <property type="match status" value="1"/>
</dbReference>
<evidence type="ECO:0000313" key="2">
    <source>
        <dbReference type="EMBL" id="MBO2007436.1"/>
    </source>
</evidence>
<organism evidence="2 3">
    <name type="scientific">Hymenobacter negativus</name>
    <dbReference type="NCBI Taxonomy" id="2795026"/>
    <lineage>
        <taxon>Bacteria</taxon>
        <taxon>Pseudomonadati</taxon>
        <taxon>Bacteroidota</taxon>
        <taxon>Cytophagia</taxon>
        <taxon>Cytophagales</taxon>
        <taxon>Hymenobacteraceae</taxon>
        <taxon>Hymenobacter</taxon>
    </lineage>
</organism>
<dbReference type="RefSeq" id="WP_208172980.1">
    <property type="nucleotide sequence ID" value="NZ_JAGETZ010000001.1"/>
</dbReference>
<sequence>MKQATIVGLPFVLLTGLLFSSCKKDSAEPPAATVGTLTIDMENVVGSAPLVLDRSTYTSPAGEPFTVSCFNYYLSNFKLQRADGSEYAVPESYFLIRERPTGPNPDNGKHFVLDSIPAGNYTGISFLIGVDEDRNMTGAQTGALSPDNYMFWTWSQGYIFLQMEGNSSRSGEPGTHMLAYHVGDFRRPNNLRIVAPPLPSGGNIQVRQGHAPTLHLRADLLRLFAGPSPALTNSVLFGPFWMAVGGSQIVPIVNNYSGSTDRHVPGTNSMFTVAAIHND</sequence>
<dbReference type="Pfam" id="PF20243">
    <property type="entry name" value="MbnP"/>
    <property type="match status" value="1"/>
</dbReference>
<feature type="domain" description="Copper-binding protein MbnP-like" evidence="1">
    <location>
        <begin position="35"/>
        <end position="229"/>
    </location>
</feature>
<proteinExistence type="predicted"/>
<evidence type="ECO:0000313" key="3">
    <source>
        <dbReference type="Proteomes" id="UP000664369"/>
    </source>
</evidence>
<dbReference type="Proteomes" id="UP000664369">
    <property type="component" value="Unassembled WGS sequence"/>
</dbReference>